<sequence>MKQKKTSHLREVWLDEAVTYWLDYMEEKGFLKKGLRRPEVRVSPGLPYGGKKAYLTVAGECYSSAVSDDHKCQIFINPRLSDSYDVLGTLLHELLHSVLGSQIDHGPTFAKAANHLGLIGPAAYHGSVTGELQEKMQNFIATMGPYPHAALRIE</sequence>
<dbReference type="EMBL" id="BNJJ01000008">
    <property type="protein sequence ID" value="GHO85187.1"/>
    <property type="molecule type" value="Genomic_DNA"/>
</dbReference>
<organism evidence="1 2">
    <name type="scientific">Dictyobacter formicarum</name>
    <dbReference type="NCBI Taxonomy" id="2778368"/>
    <lineage>
        <taxon>Bacteria</taxon>
        <taxon>Bacillati</taxon>
        <taxon>Chloroflexota</taxon>
        <taxon>Ktedonobacteria</taxon>
        <taxon>Ktedonobacterales</taxon>
        <taxon>Dictyobacteraceae</taxon>
        <taxon>Dictyobacter</taxon>
    </lineage>
</organism>
<comment type="caution">
    <text evidence="1">The sequence shown here is derived from an EMBL/GenBank/DDBJ whole genome shotgun (WGS) entry which is preliminary data.</text>
</comment>
<dbReference type="RefSeq" id="WP_201362852.1">
    <property type="nucleotide sequence ID" value="NZ_BNJJ01000008.1"/>
</dbReference>
<evidence type="ECO:0000313" key="2">
    <source>
        <dbReference type="Proteomes" id="UP000635565"/>
    </source>
</evidence>
<evidence type="ECO:0008006" key="3">
    <source>
        <dbReference type="Google" id="ProtNLM"/>
    </source>
</evidence>
<proteinExistence type="predicted"/>
<reference evidence="1 2" key="1">
    <citation type="journal article" date="2021" name="Int. J. Syst. Evol. Microbiol.">
        <title>Reticulibacter mediterranei gen. nov., sp. nov., within the new family Reticulibacteraceae fam. nov., and Ktedonospora formicarum gen. nov., sp. nov., Ktedonobacter robiniae sp. nov., Dictyobacter formicarum sp. nov. and Dictyobacter arantiisoli sp. nov., belonging to the class Ktedonobacteria.</title>
        <authorList>
            <person name="Yabe S."/>
            <person name="Zheng Y."/>
            <person name="Wang C.M."/>
            <person name="Sakai Y."/>
            <person name="Abe K."/>
            <person name="Yokota A."/>
            <person name="Donadio S."/>
            <person name="Cavaletti L."/>
            <person name="Monciardini P."/>
        </authorList>
    </citation>
    <scope>NUCLEOTIDE SEQUENCE [LARGE SCALE GENOMIC DNA]</scope>
    <source>
        <strain evidence="1 2">SOSP1-9</strain>
    </source>
</reference>
<gene>
    <name evidence="1" type="ORF">KSZ_31930</name>
</gene>
<keyword evidence="2" id="KW-1185">Reference proteome</keyword>
<protein>
    <recommendedName>
        <fullName evidence="3">SprT-like domain-containing protein</fullName>
    </recommendedName>
</protein>
<accession>A0ABQ3VG97</accession>
<evidence type="ECO:0000313" key="1">
    <source>
        <dbReference type="EMBL" id="GHO85187.1"/>
    </source>
</evidence>
<dbReference type="Proteomes" id="UP000635565">
    <property type="component" value="Unassembled WGS sequence"/>
</dbReference>
<name>A0ABQ3VG97_9CHLR</name>